<dbReference type="Gene3D" id="1.10.10.10">
    <property type="entry name" value="Winged helix-like DNA-binding domain superfamily/Winged helix DNA-binding domain"/>
    <property type="match status" value="1"/>
</dbReference>
<dbReference type="Pfam" id="PF00392">
    <property type="entry name" value="GntR"/>
    <property type="match status" value="1"/>
</dbReference>
<dbReference type="Pfam" id="PF07729">
    <property type="entry name" value="FCD"/>
    <property type="match status" value="1"/>
</dbReference>
<keyword evidence="6" id="KW-1185">Reference proteome</keyword>
<proteinExistence type="predicted"/>
<dbReference type="Gene3D" id="1.20.120.530">
    <property type="entry name" value="GntR ligand-binding domain-like"/>
    <property type="match status" value="1"/>
</dbReference>
<name>A0ABP6PVC8_9ACTN</name>
<keyword evidence="3" id="KW-0804">Transcription</keyword>
<organism evidence="5 6">
    <name type="scientific">Actinocorallia longicatena</name>
    <dbReference type="NCBI Taxonomy" id="111803"/>
    <lineage>
        <taxon>Bacteria</taxon>
        <taxon>Bacillati</taxon>
        <taxon>Actinomycetota</taxon>
        <taxon>Actinomycetes</taxon>
        <taxon>Streptosporangiales</taxon>
        <taxon>Thermomonosporaceae</taxon>
        <taxon>Actinocorallia</taxon>
    </lineage>
</organism>
<dbReference type="SUPFAM" id="SSF46785">
    <property type="entry name" value="Winged helix' DNA-binding domain"/>
    <property type="match status" value="1"/>
</dbReference>
<keyword evidence="2" id="KW-0238">DNA-binding</keyword>
<comment type="caution">
    <text evidence="5">The sequence shown here is derived from an EMBL/GenBank/DDBJ whole genome shotgun (WGS) entry which is preliminary data.</text>
</comment>
<feature type="domain" description="HTH gntR-type" evidence="4">
    <location>
        <begin position="12"/>
        <end position="80"/>
    </location>
</feature>
<evidence type="ECO:0000256" key="3">
    <source>
        <dbReference type="ARBA" id="ARBA00023163"/>
    </source>
</evidence>
<sequence length="235" mass="24325">MDPTVFRAVTRAPLSLLVSGQVRELILSGELPVGTELPSEKDLADQFGVSRSTVREAVRILQAKGLLSGGDTVSTAKPRVSGALASGSASEALESALRLGSVPLGDLVELRLVLEGAAVAKPGAAALEDARAALETMRTPGVGVAEFHDADVRFHICLSGAGGNTAFALVMTALREAIGGHLLDALKGLEDPRPTLDRLAAEHAAILEAVENGSGERAAGLMRAHIWDFYSSALS</sequence>
<dbReference type="Proteomes" id="UP001501237">
    <property type="component" value="Unassembled WGS sequence"/>
</dbReference>
<dbReference type="PANTHER" id="PTHR43537:SF5">
    <property type="entry name" value="UXU OPERON TRANSCRIPTIONAL REGULATOR"/>
    <property type="match status" value="1"/>
</dbReference>
<evidence type="ECO:0000256" key="2">
    <source>
        <dbReference type="ARBA" id="ARBA00023125"/>
    </source>
</evidence>
<dbReference type="PRINTS" id="PR00035">
    <property type="entry name" value="HTHGNTR"/>
</dbReference>
<protein>
    <submittedName>
        <fullName evidence="5">FCD domain-containing protein</fullName>
    </submittedName>
</protein>
<evidence type="ECO:0000256" key="1">
    <source>
        <dbReference type="ARBA" id="ARBA00023015"/>
    </source>
</evidence>
<dbReference type="InterPro" id="IPR036388">
    <property type="entry name" value="WH-like_DNA-bd_sf"/>
</dbReference>
<dbReference type="RefSeq" id="WP_344821092.1">
    <property type="nucleotide sequence ID" value="NZ_BAAAUV010000001.1"/>
</dbReference>
<keyword evidence="1" id="KW-0805">Transcription regulation</keyword>
<evidence type="ECO:0000259" key="4">
    <source>
        <dbReference type="PROSITE" id="PS50949"/>
    </source>
</evidence>
<dbReference type="SMART" id="SM00345">
    <property type="entry name" value="HTH_GNTR"/>
    <property type="match status" value="1"/>
</dbReference>
<dbReference type="InterPro" id="IPR036390">
    <property type="entry name" value="WH_DNA-bd_sf"/>
</dbReference>
<dbReference type="PROSITE" id="PS50949">
    <property type="entry name" value="HTH_GNTR"/>
    <property type="match status" value="1"/>
</dbReference>
<dbReference type="InterPro" id="IPR008920">
    <property type="entry name" value="TF_FadR/GntR_C"/>
</dbReference>
<dbReference type="EMBL" id="BAAAUV010000001">
    <property type="protein sequence ID" value="GAA3192252.1"/>
    <property type="molecule type" value="Genomic_DNA"/>
</dbReference>
<dbReference type="SUPFAM" id="SSF48008">
    <property type="entry name" value="GntR ligand-binding domain-like"/>
    <property type="match status" value="1"/>
</dbReference>
<dbReference type="InterPro" id="IPR011711">
    <property type="entry name" value="GntR_C"/>
</dbReference>
<evidence type="ECO:0000313" key="5">
    <source>
        <dbReference type="EMBL" id="GAA3192252.1"/>
    </source>
</evidence>
<dbReference type="SMART" id="SM00895">
    <property type="entry name" value="FCD"/>
    <property type="match status" value="1"/>
</dbReference>
<gene>
    <name evidence="5" type="ORF">GCM10010468_00990</name>
</gene>
<dbReference type="PANTHER" id="PTHR43537">
    <property type="entry name" value="TRANSCRIPTIONAL REGULATOR, GNTR FAMILY"/>
    <property type="match status" value="1"/>
</dbReference>
<reference evidence="6" key="1">
    <citation type="journal article" date="2019" name="Int. J. Syst. Evol. Microbiol.">
        <title>The Global Catalogue of Microorganisms (GCM) 10K type strain sequencing project: providing services to taxonomists for standard genome sequencing and annotation.</title>
        <authorList>
            <consortium name="The Broad Institute Genomics Platform"/>
            <consortium name="The Broad Institute Genome Sequencing Center for Infectious Disease"/>
            <person name="Wu L."/>
            <person name="Ma J."/>
        </authorList>
    </citation>
    <scope>NUCLEOTIDE SEQUENCE [LARGE SCALE GENOMIC DNA]</scope>
    <source>
        <strain evidence="6">JCM 9377</strain>
    </source>
</reference>
<evidence type="ECO:0000313" key="6">
    <source>
        <dbReference type="Proteomes" id="UP001501237"/>
    </source>
</evidence>
<dbReference type="CDD" id="cd07377">
    <property type="entry name" value="WHTH_GntR"/>
    <property type="match status" value="1"/>
</dbReference>
<dbReference type="InterPro" id="IPR000524">
    <property type="entry name" value="Tscrpt_reg_HTH_GntR"/>
</dbReference>
<accession>A0ABP6PVC8</accession>